<dbReference type="InterPro" id="IPR050339">
    <property type="entry name" value="CC_SR_Kinase"/>
</dbReference>
<feature type="region of interest" description="Disordered" evidence="6">
    <location>
        <begin position="175"/>
        <end position="195"/>
    </location>
</feature>
<evidence type="ECO:0000256" key="6">
    <source>
        <dbReference type="SAM" id="MobiDB-lite"/>
    </source>
</evidence>
<accession>A0A6I9XC57</accession>
<dbReference type="Gene3D" id="3.30.200.20">
    <property type="entry name" value="Phosphorylase Kinase, domain 1"/>
    <property type="match status" value="1"/>
</dbReference>
<sequence>MDDWSSSNKLIQKLDFSRCGEDSEMEEDDGLRVEDVKHVTPQKNFEFQNWRTHSPFPVTPQRQLNDCSPAHPVSWVNPLRGCRDSLRKKTVPLEDYPGTPLHYVTWQKLQLCDTPNTPKSLLSKTTFPSPVGKFPSKGMRNLRFTSCSDPEEASSTTLVNINPFTPESYRQMVFHPSGKRKARGESEDSNQTDGTMELGMPAKRFLLRESNMVSRYKKEFLELEKIGVGEFGSVYKCIKRLDGCVYAIKRSKKPLAGSSDDPGNFWMLPFKNHLDCLAFSKLQEQLNVEKFKTAMLERELRAARIAQAFQKDPSLERTRAQESGIGLRHKNTKKRLVGGKNARSFSFTATGYQGSGYASHSSN</sequence>
<dbReference type="GO" id="GO:0005634">
    <property type="term" value="C:nucleus"/>
    <property type="evidence" value="ECO:0007669"/>
    <property type="project" value="TreeGrafter"/>
</dbReference>
<dbReference type="InterPro" id="IPR017441">
    <property type="entry name" value="Protein_kinase_ATP_BS"/>
</dbReference>
<dbReference type="Proteomes" id="UP000504617">
    <property type="component" value="Unplaced"/>
</dbReference>
<keyword evidence="4 5" id="KW-0067">ATP-binding</keyword>
<proteinExistence type="predicted"/>
<gene>
    <name evidence="8" type="primary">WEE2</name>
</gene>
<dbReference type="GO" id="GO:0005524">
    <property type="term" value="F:ATP binding"/>
    <property type="evidence" value="ECO:0007669"/>
    <property type="project" value="UniProtKB-UniRule"/>
</dbReference>
<keyword evidence="3" id="KW-0418">Kinase</keyword>
<dbReference type="GeneID" id="106542076"/>
<evidence type="ECO:0000256" key="4">
    <source>
        <dbReference type="ARBA" id="ARBA00022840"/>
    </source>
</evidence>
<evidence type="ECO:0000313" key="7">
    <source>
        <dbReference type="Proteomes" id="UP000504617"/>
    </source>
</evidence>
<evidence type="ECO:0000313" key="8">
    <source>
        <dbReference type="RefSeq" id="XP_013913169.1"/>
    </source>
</evidence>
<evidence type="ECO:0000256" key="2">
    <source>
        <dbReference type="ARBA" id="ARBA00022741"/>
    </source>
</evidence>
<dbReference type="SUPFAM" id="SSF56112">
    <property type="entry name" value="Protein kinase-like (PK-like)"/>
    <property type="match status" value="1"/>
</dbReference>
<dbReference type="InterPro" id="IPR011009">
    <property type="entry name" value="Kinase-like_dom_sf"/>
</dbReference>
<dbReference type="PANTHER" id="PTHR11042">
    <property type="entry name" value="EUKARYOTIC TRANSLATION INITIATION FACTOR 2-ALPHA KINASE EIF2-ALPHA KINASE -RELATED"/>
    <property type="match status" value="1"/>
</dbReference>
<evidence type="ECO:0000256" key="3">
    <source>
        <dbReference type="ARBA" id="ARBA00022777"/>
    </source>
</evidence>
<dbReference type="GO" id="GO:0004713">
    <property type="term" value="F:protein tyrosine kinase activity"/>
    <property type="evidence" value="ECO:0007669"/>
    <property type="project" value="TreeGrafter"/>
</dbReference>
<dbReference type="GO" id="GO:0060631">
    <property type="term" value="P:regulation of meiosis I"/>
    <property type="evidence" value="ECO:0007669"/>
    <property type="project" value="TreeGrafter"/>
</dbReference>
<feature type="binding site" evidence="5">
    <location>
        <position position="249"/>
    </location>
    <ligand>
        <name>ATP</name>
        <dbReference type="ChEBI" id="CHEBI:30616"/>
    </ligand>
</feature>
<name>A0A6I9XC57_9SAUR</name>
<keyword evidence="7" id="KW-1185">Reference proteome</keyword>
<keyword evidence="2 5" id="KW-0547">Nucleotide-binding</keyword>
<protein>
    <submittedName>
        <fullName evidence="8">Wee1-like protein kinase 2</fullName>
    </submittedName>
</protein>
<dbReference type="GO" id="GO:0005737">
    <property type="term" value="C:cytoplasm"/>
    <property type="evidence" value="ECO:0007669"/>
    <property type="project" value="TreeGrafter"/>
</dbReference>
<keyword evidence="1" id="KW-0808">Transferase</keyword>
<evidence type="ECO:0000256" key="5">
    <source>
        <dbReference type="PROSITE-ProRule" id="PRU10141"/>
    </source>
</evidence>
<dbReference type="PANTHER" id="PTHR11042:SF75">
    <property type="entry name" value="WEE1-LIKE PROTEIN KINASE 2"/>
    <property type="match status" value="1"/>
</dbReference>
<dbReference type="PROSITE" id="PS00107">
    <property type="entry name" value="PROTEIN_KINASE_ATP"/>
    <property type="match status" value="1"/>
</dbReference>
<evidence type="ECO:0000256" key="1">
    <source>
        <dbReference type="ARBA" id="ARBA00022679"/>
    </source>
</evidence>
<dbReference type="OrthoDB" id="5337378at2759"/>
<reference evidence="8" key="1">
    <citation type="submission" date="2025-08" db="UniProtKB">
        <authorList>
            <consortium name="RefSeq"/>
        </authorList>
    </citation>
    <scope>IDENTIFICATION</scope>
    <source>
        <tissue evidence="8">Skeletal muscle</tissue>
    </source>
</reference>
<dbReference type="KEGG" id="tsr:106542076"/>
<dbReference type="AlphaFoldDB" id="A0A6I9XC57"/>
<dbReference type="CTD" id="494551"/>
<dbReference type="RefSeq" id="XP_013913169.1">
    <property type="nucleotide sequence ID" value="XM_014057694.1"/>
</dbReference>
<organism evidence="7 8">
    <name type="scientific">Thamnophis sirtalis</name>
    <dbReference type="NCBI Taxonomy" id="35019"/>
    <lineage>
        <taxon>Eukaryota</taxon>
        <taxon>Metazoa</taxon>
        <taxon>Chordata</taxon>
        <taxon>Craniata</taxon>
        <taxon>Vertebrata</taxon>
        <taxon>Euteleostomi</taxon>
        <taxon>Lepidosauria</taxon>
        <taxon>Squamata</taxon>
        <taxon>Bifurcata</taxon>
        <taxon>Unidentata</taxon>
        <taxon>Episquamata</taxon>
        <taxon>Toxicofera</taxon>
        <taxon>Serpentes</taxon>
        <taxon>Colubroidea</taxon>
        <taxon>Colubridae</taxon>
        <taxon>Natricinae</taxon>
        <taxon>Thamnophis</taxon>
    </lineage>
</organism>